<dbReference type="InterPro" id="IPR036305">
    <property type="entry name" value="RGS_sf"/>
</dbReference>
<feature type="transmembrane region" description="Helical" evidence="1">
    <location>
        <begin position="110"/>
        <end position="132"/>
    </location>
</feature>
<feature type="transmembrane region" description="Helical" evidence="1">
    <location>
        <begin position="79"/>
        <end position="104"/>
    </location>
</feature>
<dbReference type="Gene3D" id="1.10.167.10">
    <property type="entry name" value="Regulator of G-protein Signalling 4, domain 2"/>
    <property type="match status" value="1"/>
</dbReference>
<evidence type="ECO:0000259" key="2">
    <source>
        <dbReference type="PROSITE" id="PS50132"/>
    </source>
</evidence>
<dbReference type="PROSITE" id="PS50132">
    <property type="entry name" value="RGS"/>
    <property type="match status" value="1"/>
</dbReference>
<accession>A0A1Y1VG70</accession>
<keyword evidence="1" id="KW-1133">Transmembrane helix</keyword>
<dbReference type="OrthoDB" id="10433837at2759"/>
<gene>
    <name evidence="3" type="ORF">BCR36DRAFT_347238</name>
</gene>
<proteinExistence type="predicted"/>
<evidence type="ECO:0000256" key="1">
    <source>
        <dbReference type="SAM" id="Phobius"/>
    </source>
</evidence>
<feature type="transmembrane region" description="Helical" evidence="1">
    <location>
        <begin position="285"/>
        <end position="306"/>
    </location>
</feature>
<keyword evidence="1" id="KW-0812">Transmembrane</keyword>
<dbReference type="PANTHER" id="PTHR10845">
    <property type="entry name" value="REGULATOR OF G PROTEIN SIGNALING"/>
    <property type="match status" value="1"/>
</dbReference>
<dbReference type="SMART" id="SM00315">
    <property type="entry name" value="RGS"/>
    <property type="match status" value="1"/>
</dbReference>
<evidence type="ECO:0000313" key="3">
    <source>
        <dbReference type="EMBL" id="ORX55415.1"/>
    </source>
</evidence>
<protein>
    <recommendedName>
        <fullName evidence="2">RGS domain-containing protein</fullName>
    </recommendedName>
</protein>
<dbReference type="AlphaFoldDB" id="A0A1Y1VG70"/>
<name>A0A1Y1VG70_9FUNG</name>
<feature type="transmembrane region" description="Helical" evidence="1">
    <location>
        <begin position="217"/>
        <end position="236"/>
    </location>
</feature>
<feature type="transmembrane region" description="Helical" evidence="1">
    <location>
        <begin position="179"/>
        <end position="197"/>
    </location>
</feature>
<comment type="caution">
    <text evidence="3">The sequence shown here is derived from an EMBL/GenBank/DDBJ whole genome shotgun (WGS) entry which is preliminary data.</text>
</comment>
<dbReference type="EMBL" id="MCFH01000009">
    <property type="protein sequence ID" value="ORX55415.1"/>
    <property type="molecule type" value="Genomic_DNA"/>
</dbReference>
<reference evidence="3 4" key="2">
    <citation type="submission" date="2016-08" db="EMBL/GenBank/DDBJ databases">
        <title>Pervasive Adenine N6-methylation of Active Genes in Fungi.</title>
        <authorList>
            <consortium name="DOE Joint Genome Institute"/>
            <person name="Mondo S.J."/>
            <person name="Dannebaum R.O."/>
            <person name="Kuo R.C."/>
            <person name="Labutti K."/>
            <person name="Haridas S."/>
            <person name="Kuo A."/>
            <person name="Salamov A."/>
            <person name="Ahrendt S.R."/>
            <person name="Lipzen A."/>
            <person name="Sullivan W."/>
            <person name="Andreopoulos W.B."/>
            <person name="Clum A."/>
            <person name="Lindquist E."/>
            <person name="Daum C."/>
            <person name="Ramamoorthy G.K."/>
            <person name="Gryganskyi A."/>
            <person name="Culley D."/>
            <person name="Magnuson J.K."/>
            <person name="James T.Y."/>
            <person name="O'Malley M.A."/>
            <person name="Stajich J.E."/>
            <person name="Spatafora J.W."/>
            <person name="Visel A."/>
            <person name="Grigoriev I.V."/>
        </authorList>
    </citation>
    <scope>NUCLEOTIDE SEQUENCE [LARGE SCALE GENOMIC DNA]</scope>
    <source>
        <strain evidence="4">finn</strain>
    </source>
</reference>
<dbReference type="InterPro" id="IPR016137">
    <property type="entry name" value="RGS"/>
</dbReference>
<feature type="transmembrane region" description="Helical" evidence="1">
    <location>
        <begin position="46"/>
        <end position="67"/>
    </location>
</feature>
<organism evidence="3 4">
    <name type="scientific">Piromyces finnis</name>
    <dbReference type="NCBI Taxonomy" id="1754191"/>
    <lineage>
        <taxon>Eukaryota</taxon>
        <taxon>Fungi</taxon>
        <taxon>Fungi incertae sedis</taxon>
        <taxon>Chytridiomycota</taxon>
        <taxon>Chytridiomycota incertae sedis</taxon>
        <taxon>Neocallimastigomycetes</taxon>
        <taxon>Neocallimastigales</taxon>
        <taxon>Neocallimastigaceae</taxon>
        <taxon>Piromyces</taxon>
    </lineage>
</organism>
<evidence type="ECO:0000313" key="4">
    <source>
        <dbReference type="Proteomes" id="UP000193719"/>
    </source>
</evidence>
<feature type="domain" description="RGS" evidence="2">
    <location>
        <begin position="321"/>
        <end position="377"/>
    </location>
</feature>
<feature type="transmembrane region" description="Helical" evidence="1">
    <location>
        <begin position="248"/>
        <end position="265"/>
    </location>
</feature>
<dbReference type="PANTHER" id="PTHR10845:SF192">
    <property type="entry name" value="DOUBLE HIT, ISOFORM B"/>
    <property type="match status" value="1"/>
</dbReference>
<keyword evidence="4" id="KW-1185">Reference proteome</keyword>
<dbReference type="Proteomes" id="UP000193719">
    <property type="component" value="Unassembled WGS sequence"/>
</dbReference>
<dbReference type="InterPro" id="IPR044926">
    <property type="entry name" value="RGS_subdomain_2"/>
</dbReference>
<reference evidence="3 4" key="1">
    <citation type="submission" date="2016-08" db="EMBL/GenBank/DDBJ databases">
        <title>Genomes of anaerobic fungi encode conserved fungal cellulosomes for biomass hydrolysis.</title>
        <authorList>
            <consortium name="DOE Joint Genome Institute"/>
            <person name="Haitjema C.H."/>
            <person name="Gilmore S.P."/>
            <person name="Henske J.K."/>
            <person name="Solomon K.V."/>
            <person name="De Groot R."/>
            <person name="Kuo A."/>
            <person name="Mondo S.J."/>
            <person name="Salamov A.A."/>
            <person name="Labutti K."/>
            <person name="Zhao Z."/>
            <person name="Chiniquy J."/>
            <person name="Barry K."/>
            <person name="Brewer H.M."/>
            <person name="Purvine S.O."/>
            <person name="Wright A.T."/>
            <person name="Boxma B."/>
            <person name="Van Alen T."/>
            <person name="Hackstein J.H."/>
            <person name="Baker S.E."/>
            <person name="Grigoriev I.V."/>
            <person name="O'Malley M.A."/>
        </authorList>
    </citation>
    <scope>NUCLEOTIDE SEQUENCE [LARGE SCALE GENOMIC DNA]</scope>
    <source>
        <strain evidence="4">finn</strain>
    </source>
</reference>
<dbReference type="SUPFAM" id="SSF48097">
    <property type="entry name" value="Regulator of G-protein signaling, RGS"/>
    <property type="match status" value="1"/>
</dbReference>
<sequence length="539" mass="63918">MDDDFNFDKFPEDWDIDDENHYRYYKKCYPYVKDSKDFDNIIQKSILFYIFGIGSILYFIILSIILVKHRHHYIFKRQGRAFFISYIVGSIICSFNSFMVQVYYKKYPCIIHNIFLSMGYSLSLLSYCLIILTNFKNYYNSQTAYIEIFQSTRRKKEKGRKYLFSYIYKNMPQTKITPIFIYYLIIKWLIVYVSYFFNDGISQIGFCRMSKIHIPQIMEIFLFVFLFLPLALSEVLKFDDTFKMKNKLIISILITMICIVGYMTMSGLKQINCSIVVKYVPSDSFVIALFTVSSMFICIPMIIDILHIEKKKAETKATKNGMLKMLEDNVLLREFSEFCRKENCTENILFYQKYWKFRRLFDGVQEKNSKIIKSNFYGVNNTSTMLPISNNFDFEDHYHTSSMISFEGPIDATTSMIDENFNINIINGTDTMQNDYDTSKKNNIEIGRKITKNEILLKKANDIMEDFILDDGKFEVNIGDKVRRNIIINLKDIKNNDLDQHDFREKLKCLFDDAYKEVINSLFFNSYTNYILSKKSIKI</sequence>
<keyword evidence="1" id="KW-0472">Membrane</keyword>